<dbReference type="PANTHER" id="PTHR32309">
    <property type="entry name" value="TYROSINE-PROTEIN KINASE"/>
    <property type="match status" value="1"/>
</dbReference>
<comment type="similarity">
    <text evidence="1">Belongs to the CpsD/CapB family.</text>
</comment>
<feature type="domain" description="AAA" evidence="10">
    <location>
        <begin position="119"/>
        <end position="260"/>
    </location>
</feature>
<accession>A0A853IEU6</accession>
<dbReference type="GO" id="GO:0005886">
    <property type="term" value="C:plasma membrane"/>
    <property type="evidence" value="ECO:0007669"/>
    <property type="project" value="TreeGrafter"/>
</dbReference>
<evidence type="ECO:0000259" key="10">
    <source>
        <dbReference type="Pfam" id="PF13614"/>
    </source>
</evidence>
<evidence type="ECO:0000256" key="6">
    <source>
        <dbReference type="ARBA" id="ARBA00022840"/>
    </source>
</evidence>
<reference evidence="11 12" key="1">
    <citation type="submission" date="2020-07" db="EMBL/GenBank/DDBJ databases">
        <title>Endozoicomonas sp. nov., isolated from sediment.</title>
        <authorList>
            <person name="Gu T."/>
        </authorList>
    </citation>
    <scope>NUCLEOTIDE SEQUENCE [LARGE SCALE GENOMIC DNA]</scope>
    <source>
        <strain evidence="11 12">SM1973</strain>
    </source>
</reference>
<evidence type="ECO:0000256" key="3">
    <source>
        <dbReference type="ARBA" id="ARBA00022679"/>
    </source>
</evidence>
<dbReference type="InterPro" id="IPR005702">
    <property type="entry name" value="Wzc-like_C"/>
</dbReference>
<dbReference type="Pfam" id="PF13614">
    <property type="entry name" value="AAA_31"/>
    <property type="match status" value="1"/>
</dbReference>
<comment type="caution">
    <text evidence="11">The sequence shown here is derived from an EMBL/GenBank/DDBJ whole genome shotgun (WGS) entry which is preliminary data.</text>
</comment>
<evidence type="ECO:0000313" key="12">
    <source>
        <dbReference type="Proteomes" id="UP000569732"/>
    </source>
</evidence>
<evidence type="ECO:0000256" key="8">
    <source>
        <dbReference type="ARBA" id="ARBA00051245"/>
    </source>
</evidence>
<proteinExistence type="inferred from homology"/>
<name>A0A853IEU6_9GAMM</name>
<evidence type="ECO:0000313" key="11">
    <source>
        <dbReference type="EMBL" id="NYZ67685.1"/>
    </source>
</evidence>
<evidence type="ECO:0000256" key="5">
    <source>
        <dbReference type="ARBA" id="ARBA00022777"/>
    </source>
</evidence>
<dbReference type="GO" id="GO:0005524">
    <property type="term" value="F:ATP binding"/>
    <property type="evidence" value="ECO:0007669"/>
    <property type="project" value="UniProtKB-KW"/>
</dbReference>
<keyword evidence="4" id="KW-0547">Nucleotide-binding</keyword>
<evidence type="ECO:0000256" key="2">
    <source>
        <dbReference type="ARBA" id="ARBA00011903"/>
    </source>
</evidence>
<keyword evidence="12" id="KW-1185">Reference proteome</keyword>
<comment type="catalytic activity">
    <reaction evidence="8">
        <text>L-tyrosyl-[protein] + ATP = O-phospho-L-tyrosyl-[protein] + ADP + H(+)</text>
        <dbReference type="Rhea" id="RHEA:10596"/>
        <dbReference type="Rhea" id="RHEA-COMP:10136"/>
        <dbReference type="Rhea" id="RHEA-COMP:20101"/>
        <dbReference type="ChEBI" id="CHEBI:15378"/>
        <dbReference type="ChEBI" id="CHEBI:30616"/>
        <dbReference type="ChEBI" id="CHEBI:46858"/>
        <dbReference type="ChEBI" id="CHEBI:61978"/>
        <dbReference type="ChEBI" id="CHEBI:456216"/>
        <dbReference type="EC" id="2.7.10.2"/>
    </reaction>
</comment>
<dbReference type="EC" id="2.7.10.2" evidence="2"/>
<sequence>MDTIEKALQKHQQKFNEEFISRDKQSSDELPAPDLSDIEKALAGDVAPGQIIGPDHDASSEEDRESRRVEIQFDRLAKLGVIVPSEDRSLTKEQFRQIKRPLLNKAFGKHAEKVPNGNLIMVTSSSPGEGKTYNAVNLAMSIALEKERNVLLVDADVLNPSVNNLLGIKTEEGLIDYLSDDINDVTDILYKSNIENLSVIPTGKRHHLTNELLASDNMSNLMHEMANRYQDRIIIVDTPPLLHTTEASILARLAGQIVLIVEEGKTHQQTVKDALSLLDPSMHIGLVLNKSKYNQDGNYYGYYG</sequence>
<evidence type="ECO:0000256" key="1">
    <source>
        <dbReference type="ARBA" id="ARBA00007316"/>
    </source>
</evidence>
<dbReference type="RefSeq" id="WP_180569704.1">
    <property type="nucleotide sequence ID" value="NZ_JACCKB010000028.1"/>
</dbReference>
<dbReference type="InterPro" id="IPR027417">
    <property type="entry name" value="P-loop_NTPase"/>
</dbReference>
<keyword evidence="6" id="KW-0067">ATP-binding</keyword>
<evidence type="ECO:0000256" key="7">
    <source>
        <dbReference type="ARBA" id="ARBA00023137"/>
    </source>
</evidence>
<feature type="region of interest" description="Disordered" evidence="9">
    <location>
        <begin position="17"/>
        <end position="66"/>
    </location>
</feature>
<dbReference type="EMBL" id="JACCKB010000028">
    <property type="protein sequence ID" value="NYZ67685.1"/>
    <property type="molecule type" value="Genomic_DNA"/>
</dbReference>
<evidence type="ECO:0000256" key="9">
    <source>
        <dbReference type="SAM" id="MobiDB-lite"/>
    </source>
</evidence>
<keyword evidence="5 11" id="KW-0418">Kinase</keyword>
<dbReference type="SUPFAM" id="SSF52540">
    <property type="entry name" value="P-loop containing nucleoside triphosphate hydrolases"/>
    <property type="match status" value="1"/>
</dbReference>
<organism evidence="11 12">
    <name type="scientific">Spartinivicinus marinus</name>
    <dbReference type="NCBI Taxonomy" id="2994442"/>
    <lineage>
        <taxon>Bacteria</taxon>
        <taxon>Pseudomonadati</taxon>
        <taxon>Pseudomonadota</taxon>
        <taxon>Gammaproteobacteria</taxon>
        <taxon>Oceanospirillales</taxon>
        <taxon>Zooshikellaceae</taxon>
        <taxon>Spartinivicinus</taxon>
    </lineage>
</organism>
<dbReference type="CDD" id="cd05387">
    <property type="entry name" value="BY-kinase"/>
    <property type="match status" value="1"/>
</dbReference>
<dbReference type="InterPro" id="IPR050445">
    <property type="entry name" value="Bact_polysacc_biosynth/exp"/>
</dbReference>
<dbReference type="NCBIfam" id="TIGR01007">
    <property type="entry name" value="eps_fam"/>
    <property type="match status" value="1"/>
</dbReference>
<dbReference type="PANTHER" id="PTHR32309:SF13">
    <property type="entry name" value="FERRIC ENTEROBACTIN TRANSPORT PROTEIN FEPE"/>
    <property type="match status" value="1"/>
</dbReference>
<evidence type="ECO:0000256" key="4">
    <source>
        <dbReference type="ARBA" id="ARBA00022741"/>
    </source>
</evidence>
<keyword evidence="7" id="KW-0829">Tyrosine-protein kinase</keyword>
<feature type="compositionally biased region" description="Basic and acidic residues" evidence="9">
    <location>
        <begin position="17"/>
        <end position="27"/>
    </location>
</feature>
<keyword evidence="3" id="KW-0808">Transferase</keyword>
<protein>
    <recommendedName>
        <fullName evidence="2">non-specific protein-tyrosine kinase</fullName>
        <ecNumber evidence="2">2.7.10.2</ecNumber>
    </recommendedName>
</protein>
<dbReference type="GO" id="GO:0004715">
    <property type="term" value="F:non-membrane spanning protein tyrosine kinase activity"/>
    <property type="evidence" value="ECO:0007669"/>
    <property type="project" value="UniProtKB-EC"/>
</dbReference>
<gene>
    <name evidence="11" type="ORF">H0A36_16860</name>
</gene>
<dbReference type="Gene3D" id="3.40.50.300">
    <property type="entry name" value="P-loop containing nucleotide triphosphate hydrolases"/>
    <property type="match status" value="1"/>
</dbReference>
<feature type="compositionally biased region" description="Basic and acidic residues" evidence="9">
    <location>
        <begin position="54"/>
        <end position="66"/>
    </location>
</feature>
<dbReference type="InterPro" id="IPR025669">
    <property type="entry name" value="AAA_dom"/>
</dbReference>
<dbReference type="NCBIfam" id="TIGR03018">
    <property type="entry name" value="pepcterm_TyrKin"/>
    <property type="match status" value="1"/>
</dbReference>
<dbReference type="Proteomes" id="UP000569732">
    <property type="component" value="Unassembled WGS sequence"/>
</dbReference>
<dbReference type="AlphaFoldDB" id="A0A853IEU6"/>